<name>A0A1Z4MRQ6_9CYAN</name>
<dbReference type="EMBL" id="AP018248">
    <property type="protein sequence ID" value="BAY96174.1"/>
    <property type="molecule type" value="Genomic_DNA"/>
</dbReference>
<dbReference type="Proteomes" id="UP000218785">
    <property type="component" value="Chromosome"/>
</dbReference>
<organism evidence="1 2">
    <name type="scientific">Tolypothrix tenuis PCC 7101</name>
    <dbReference type="NCBI Taxonomy" id="231146"/>
    <lineage>
        <taxon>Bacteria</taxon>
        <taxon>Bacillati</taxon>
        <taxon>Cyanobacteriota</taxon>
        <taxon>Cyanophyceae</taxon>
        <taxon>Nostocales</taxon>
        <taxon>Tolypothrichaceae</taxon>
        <taxon>Tolypothrix</taxon>
    </lineage>
</organism>
<evidence type="ECO:0000313" key="1">
    <source>
        <dbReference type="EMBL" id="BAY96174.1"/>
    </source>
</evidence>
<keyword evidence="2" id="KW-1185">Reference proteome</keyword>
<accession>A0A1Z4MRQ6</accession>
<sequence>MLKGISLAIALSFIPVINYNHSQVIATTTTGYQIAQNSQQSTVLTEERLGIGGIKLSMREIQVRKILGKPVTVENGNMPAIGRVRTLKYPGITVDLDEGSTPGKFSVYQIKVTSNKYATIDGVKVGDGQSKVLRTYGKAEIYQEDNLSRVSYSIENPSPGGLNFTFKNGKVVEILCFYLMN</sequence>
<dbReference type="AlphaFoldDB" id="A0A1Z4MRQ6"/>
<reference evidence="1 2" key="1">
    <citation type="submission" date="2017-06" db="EMBL/GenBank/DDBJ databases">
        <title>Genome sequencing of cyanobaciteial culture collection at National Institute for Environmental Studies (NIES).</title>
        <authorList>
            <person name="Hirose Y."/>
            <person name="Shimura Y."/>
            <person name="Fujisawa T."/>
            <person name="Nakamura Y."/>
            <person name="Kawachi M."/>
        </authorList>
    </citation>
    <scope>NUCLEOTIDE SEQUENCE [LARGE SCALE GENOMIC DNA]</scope>
    <source>
        <strain evidence="1 2">NIES-37</strain>
    </source>
</reference>
<protein>
    <submittedName>
        <fullName evidence="1">Uncharacterized protein</fullName>
    </submittedName>
</protein>
<dbReference type="RefSeq" id="WP_096573418.1">
    <property type="nucleotide sequence ID" value="NZ_CAWNJS010000001.1"/>
</dbReference>
<proteinExistence type="predicted"/>
<evidence type="ECO:0000313" key="2">
    <source>
        <dbReference type="Proteomes" id="UP000218785"/>
    </source>
</evidence>
<gene>
    <name evidence="1" type="ORF">NIES37_01010</name>
</gene>
<dbReference type="KEGG" id="ttq:NIES37_01010"/>